<feature type="domain" description="EF-hand" evidence="3">
    <location>
        <begin position="52"/>
        <end position="87"/>
    </location>
</feature>
<evidence type="ECO:0000313" key="4">
    <source>
        <dbReference type="EMBL" id="PZW41349.1"/>
    </source>
</evidence>
<evidence type="ECO:0000259" key="3">
    <source>
        <dbReference type="PROSITE" id="PS50222"/>
    </source>
</evidence>
<dbReference type="EMBL" id="QKYU01000021">
    <property type="protein sequence ID" value="PZW41349.1"/>
    <property type="molecule type" value="Genomic_DNA"/>
</dbReference>
<dbReference type="InterPro" id="IPR011992">
    <property type="entry name" value="EF-hand-dom_pair"/>
</dbReference>
<keyword evidence="5" id="KW-1185">Reference proteome</keyword>
<keyword evidence="2" id="KW-0732">Signal</keyword>
<dbReference type="GO" id="GO:0005509">
    <property type="term" value="F:calcium ion binding"/>
    <property type="evidence" value="ECO:0007669"/>
    <property type="project" value="InterPro"/>
</dbReference>
<comment type="caution">
    <text evidence="4">The sequence shown here is derived from an EMBL/GenBank/DDBJ whole genome shotgun (WGS) entry which is preliminary data.</text>
</comment>
<dbReference type="RefSeq" id="WP_158537287.1">
    <property type="nucleotide sequence ID" value="NZ_QKYU01000021.1"/>
</dbReference>
<dbReference type="Pfam" id="PF13202">
    <property type="entry name" value="EF-hand_5"/>
    <property type="match status" value="4"/>
</dbReference>
<dbReference type="Proteomes" id="UP000249688">
    <property type="component" value="Unassembled WGS sequence"/>
</dbReference>
<dbReference type="CDD" id="cd00051">
    <property type="entry name" value="EFh"/>
    <property type="match status" value="1"/>
</dbReference>
<feature type="compositionally biased region" description="Basic residues" evidence="1">
    <location>
        <begin position="173"/>
        <end position="182"/>
    </location>
</feature>
<sequence>MMRNTIWTLMAATWLAGGTAAMAQPAPVPVDATPGGARHGMQHRGGPGDEGGMAFEAGRMFATADADHNGQVTREEFTAALAARFAEIDANRDGNVSLDEFRAMRHPGRPAGRPDRPMPQRGVERMDGMFRALDADGNGGVSLPEATVLVSAMFRAMDRDADGQLSAAEARPRGGHGPRMGRHPGEPGRPETPRPG</sequence>
<evidence type="ECO:0000256" key="2">
    <source>
        <dbReference type="SAM" id="SignalP"/>
    </source>
</evidence>
<dbReference type="SMART" id="SM00054">
    <property type="entry name" value="EFh"/>
    <property type="match status" value="3"/>
</dbReference>
<dbReference type="InterPro" id="IPR002048">
    <property type="entry name" value="EF_hand_dom"/>
</dbReference>
<feature type="domain" description="EF-hand" evidence="3">
    <location>
        <begin position="121"/>
        <end position="156"/>
    </location>
</feature>
<reference evidence="4 5" key="1">
    <citation type="submission" date="2018-06" db="EMBL/GenBank/DDBJ databases">
        <title>Genomic Encyclopedia of Archaeal and Bacterial Type Strains, Phase II (KMG-II): from individual species to whole genera.</title>
        <authorList>
            <person name="Goeker M."/>
        </authorList>
    </citation>
    <scope>NUCLEOTIDE SEQUENCE [LARGE SCALE GENOMIC DNA]</scope>
    <source>
        <strain evidence="4 5">DSM 24525</strain>
    </source>
</reference>
<feature type="signal peptide" evidence="2">
    <location>
        <begin position="1"/>
        <end position="23"/>
    </location>
</feature>
<dbReference type="SUPFAM" id="SSF47473">
    <property type="entry name" value="EF-hand"/>
    <property type="match status" value="1"/>
</dbReference>
<proteinExistence type="predicted"/>
<accession>A0A2W7I574</accession>
<feature type="compositionally biased region" description="Basic and acidic residues" evidence="1">
    <location>
        <begin position="183"/>
        <end position="196"/>
    </location>
</feature>
<evidence type="ECO:0000313" key="5">
    <source>
        <dbReference type="Proteomes" id="UP000249688"/>
    </source>
</evidence>
<protein>
    <submittedName>
        <fullName evidence="4">Ca2+-binding EF-hand superfamily protein</fullName>
    </submittedName>
</protein>
<feature type="region of interest" description="Disordered" evidence="1">
    <location>
        <begin position="161"/>
        <end position="196"/>
    </location>
</feature>
<gene>
    <name evidence="4" type="ORF">C8P66_12156</name>
</gene>
<feature type="chain" id="PRO_5015991987" evidence="2">
    <location>
        <begin position="24"/>
        <end position="196"/>
    </location>
</feature>
<organism evidence="4 5">
    <name type="scientific">Humitalea rosea</name>
    <dbReference type="NCBI Taxonomy" id="990373"/>
    <lineage>
        <taxon>Bacteria</taxon>
        <taxon>Pseudomonadati</taxon>
        <taxon>Pseudomonadota</taxon>
        <taxon>Alphaproteobacteria</taxon>
        <taxon>Acetobacterales</taxon>
        <taxon>Roseomonadaceae</taxon>
        <taxon>Humitalea</taxon>
    </lineage>
</organism>
<evidence type="ECO:0000256" key="1">
    <source>
        <dbReference type="SAM" id="MobiDB-lite"/>
    </source>
</evidence>
<dbReference type="PROSITE" id="PS00018">
    <property type="entry name" value="EF_HAND_1"/>
    <property type="match status" value="2"/>
</dbReference>
<dbReference type="Gene3D" id="1.10.238.10">
    <property type="entry name" value="EF-hand"/>
    <property type="match status" value="2"/>
</dbReference>
<dbReference type="OrthoDB" id="7573521at2"/>
<dbReference type="InterPro" id="IPR018247">
    <property type="entry name" value="EF_Hand_1_Ca_BS"/>
</dbReference>
<dbReference type="InterPro" id="IPR052591">
    <property type="entry name" value="CML21-like"/>
</dbReference>
<dbReference type="PROSITE" id="PS50222">
    <property type="entry name" value="EF_HAND_2"/>
    <property type="match status" value="2"/>
</dbReference>
<name>A0A2W7I574_9PROT</name>
<dbReference type="AlphaFoldDB" id="A0A2W7I574"/>
<dbReference type="PANTHER" id="PTHR23064">
    <property type="entry name" value="TROPONIN"/>
    <property type="match status" value="1"/>
</dbReference>